<dbReference type="KEGG" id="bvo:Pan97_38820"/>
<dbReference type="SMART" id="SM00028">
    <property type="entry name" value="TPR"/>
    <property type="match status" value="2"/>
</dbReference>
<dbReference type="Gene3D" id="1.25.40.10">
    <property type="entry name" value="Tetratricopeptide repeat domain"/>
    <property type="match status" value="1"/>
</dbReference>
<accession>A0A518CC78</accession>
<keyword evidence="2" id="KW-1185">Reference proteome</keyword>
<dbReference type="AlphaFoldDB" id="A0A518CC78"/>
<reference evidence="2" key="1">
    <citation type="submission" date="2019-02" db="EMBL/GenBank/DDBJ databases">
        <title>Deep-cultivation of Planctomycetes and their phenomic and genomic characterization uncovers novel biology.</title>
        <authorList>
            <person name="Wiegand S."/>
            <person name="Jogler M."/>
            <person name="Boedeker C."/>
            <person name="Pinto D."/>
            <person name="Vollmers J."/>
            <person name="Rivas-Marin E."/>
            <person name="Kohn T."/>
            <person name="Peeters S.H."/>
            <person name="Heuer A."/>
            <person name="Rast P."/>
            <person name="Oberbeckmann S."/>
            <person name="Bunk B."/>
            <person name="Jeske O."/>
            <person name="Meyerdierks A."/>
            <person name="Storesund J.E."/>
            <person name="Kallscheuer N."/>
            <person name="Luecker S."/>
            <person name="Lage O.M."/>
            <person name="Pohl T."/>
            <person name="Merkel B.J."/>
            <person name="Hornburger P."/>
            <person name="Mueller R.-W."/>
            <person name="Bruemmer F."/>
            <person name="Labrenz M."/>
            <person name="Spormann A.M."/>
            <person name="Op den Camp H."/>
            <person name="Overmann J."/>
            <person name="Amann R."/>
            <person name="Jetten M.S.M."/>
            <person name="Mascher T."/>
            <person name="Medema M.H."/>
            <person name="Devos D.P."/>
            <person name="Kaster A.-K."/>
            <person name="Ovreas L."/>
            <person name="Rohde M."/>
            <person name="Galperin M.Y."/>
            <person name="Jogler C."/>
        </authorList>
    </citation>
    <scope>NUCLEOTIDE SEQUENCE [LARGE SCALE GENOMIC DNA]</scope>
    <source>
        <strain evidence="2">Pan97</strain>
    </source>
</reference>
<name>A0A518CC78_9BACT</name>
<sequence length="111" mass="12250">MTLLEWMISYLSDRNKANSLYRRGMSKAKKHNHHGAIEDYTMALAVPDTPSEMKAMILYNRGLVHVAAGMAPEGADDLNAVLAMEEAAPNVKSAAHKKLSRIKARKSKRSA</sequence>
<gene>
    <name evidence="1" type="primary">ycf3</name>
    <name evidence="1" type="ORF">Pan97_38820</name>
</gene>
<organism evidence="1 2">
    <name type="scientific">Bremerella volcania</name>
    <dbReference type="NCBI Taxonomy" id="2527984"/>
    <lineage>
        <taxon>Bacteria</taxon>
        <taxon>Pseudomonadati</taxon>
        <taxon>Planctomycetota</taxon>
        <taxon>Planctomycetia</taxon>
        <taxon>Pirellulales</taxon>
        <taxon>Pirellulaceae</taxon>
        <taxon>Bremerella</taxon>
    </lineage>
</organism>
<proteinExistence type="predicted"/>
<evidence type="ECO:0000313" key="1">
    <source>
        <dbReference type="EMBL" id="QDU76825.1"/>
    </source>
</evidence>
<dbReference type="EMBL" id="CP036289">
    <property type="protein sequence ID" value="QDU76825.1"/>
    <property type="molecule type" value="Genomic_DNA"/>
</dbReference>
<evidence type="ECO:0000313" key="2">
    <source>
        <dbReference type="Proteomes" id="UP000318626"/>
    </source>
</evidence>
<dbReference type="InterPro" id="IPR019734">
    <property type="entry name" value="TPR_rpt"/>
</dbReference>
<dbReference type="Proteomes" id="UP000318626">
    <property type="component" value="Chromosome"/>
</dbReference>
<dbReference type="InterPro" id="IPR011990">
    <property type="entry name" value="TPR-like_helical_dom_sf"/>
</dbReference>
<dbReference type="SUPFAM" id="SSF48452">
    <property type="entry name" value="TPR-like"/>
    <property type="match status" value="1"/>
</dbReference>
<protein>
    <submittedName>
        <fullName evidence="1">Photosystem I assembly protein Ycf3</fullName>
    </submittedName>
</protein>